<evidence type="ECO:0000313" key="1">
    <source>
        <dbReference type="EMBL" id="MBM6733790.1"/>
    </source>
</evidence>
<keyword evidence="2" id="KW-1185">Reference proteome</keyword>
<sequence>MTKQIFIGLATEGTTDERFLKSLIVRTFEEIALTECVVDIDIFVQSISVGKSGLSFPEYVVKCSGEGLKRGIMTLAIHTDADRETYEERIQDKIEPARQLLNQQADEDYCKLLTPVIPVRMIEAWMLADKELLKNEIGTRKSDHELKIDRNPEIIADPKACIEEAIRIATSDLPNRRHKLSIADLYEIMGDKISIESLMRLDSYKKFVDEVRRTYRALNYL</sequence>
<gene>
    <name evidence="1" type="ORF">H7U35_00910</name>
</gene>
<dbReference type="RefSeq" id="WP_072545915.1">
    <property type="nucleotide sequence ID" value="NZ_JACLYZ010000001.1"/>
</dbReference>
<reference evidence="1 2" key="1">
    <citation type="journal article" date="2021" name="Sci. Rep.">
        <title>The distribution of antibiotic resistance genes in chicken gut microbiota commensals.</title>
        <authorList>
            <person name="Juricova H."/>
            <person name="Matiasovicova J."/>
            <person name="Kubasova T."/>
            <person name="Cejkova D."/>
            <person name="Rychlik I."/>
        </authorList>
    </citation>
    <scope>NUCLEOTIDE SEQUENCE [LARGE SCALE GENOMIC DNA]</scope>
    <source>
        <strain evidence="1 2">An772</strain>
    </source>
</reference>
<proteinExistence type="predicted"/>
<protein>
    <submittedName>
        <fullName evidence="1">DUF4276 family protein</fullName>
    </submittedName>
</protein>
<accession>A0ABS2DWC2</accession>
<comment type="caution">
    <text evidence="1">The sequence shown here is derived from an EMBL/GenBank/DDBJ whole genome shotgun (WGS) entry which is preliminary data.</text>
</comment>
<dbReference type="Proteomes" id="UP000766986">
    <property type="component" value="Unassembled WGS sequence"/>
</dbReference>
<dbReference type="Pfam" id="PF14103">
    <property type="entry name" value="DUF4276"/>
    <property type="match status" value="1"/>
</dbReference>
<dbReference type="InterPro" id="IPR025455">
    <property type="entry name" value="DUF4276"/>
</dbReference>
<evidence type="ECO:0000313" key="2">
    <source>
        <dbReference type="Proteomes" id="UP000766986"/>
    </source>
</evidence>
<dbReference type="EMBL" id="JACLYZ010000001">
    <property type="protein sequence ID" value="MBM6733790.1"/>
    <property type="molecule type" value="Genomic_DNA"/>
</dbReference>
<name>A0ABS2DWC2_9BACT</name>
<organism evidence="1 2">
    <name type="scientific">Mediterranea massiliensis</name>
    <dbReference type="NCBI Taxonomy" id="1841865"/>
    <lineage>
        <taxon>Bacteria</taxon>
        <taxon>Pseudomonadati</taxon>
        <taxon>Bacteroidota</taxon>
        <taxon>Bacteroidia</taxon>
        <taxon>Bacteroidales</taxon>
        <taxon>Bacteroidaceae</taxon>
        <taxon>Mediterranea</taxon>
    </lineage>
</organism>